<sequence length="99" mass="10843">MVVPRNSGEIINRWRESVCLEEMSRSRPSLAPEVDGTVRTSPENSIARWHGLPVAISLVSGSHHTNQGHQNDYLAELLKLESMFAGDDGCLAGEREGEG</sequence>
<evidence type="ECO:0000313" key="1">
    <source>
        <dbReference type="EMBL" id="KDP35892.1"/>
    </source>
</evidence>
<proteinExistence type="predicted"/>
<accession>A0A067KIE7</accession>
<name>A0A067KIE7_JATCU</name>
<protein>
    <submittedName>
        <fullName evidence="1">Uncharacterized protein</fullName>
    </submittedName>
</protein>
<reference evidence="1 2" key="1">
    <citation type="journal article" date="2014" name="PLoS ONE">
        <title>Global Analysis of Gene Expression Profiles in Physic Nut (Jatropha curcas L.) Seedlings Exposed to Salt Stress.</title>
        <authorList>
            <person name="Zhang L."/>
            <person name="Zhang C."/>
            <person name="Wu P."/>
            <person name="Chen Y."/>
            <person name="Li M."/>
            <person name="Jiang H."/>
            <person name="Wu G."/>
        </authorList>
    </citation>
    <scope>NUCLEOTIDE SEQUENCE [LARGE SCALE GENOMIC DNA]</scope>
    <source>
        <strain evidence="2">cv. GZQX0401</strain>
        <tissue evidence="1">Young leaves</tissue>
    </source>
</reference>
<gene>
    <name evidence="1" type="ORF">JCGZ_09864</name>
</gene>
<organism evidence="1 2">
    <name type="scientific">Jatropha curcas</name>
    <name type="common">Barbados nut</name>
    <dbReference type="NCBI Taxonomy" id="180498"/>
    <lineage>
        <taxon>Eukaryota</taxon>
        <taxon>Viridiplantae</taxon>
        <taxon>Streptophyta</taxon>
        <taxon>Embryophyta</taxon>
        <taxon>Tracheophyta</taxon>
        <taxon>Spermatophyta</taxon>
        <taxon>Magnoliopsida</taxon>
        <taxon>eudicotyledons</taxon>
        <taxon>Gunneridae</taxon>
        <taxon>Pentapetalae</taxon>
        <taxon>rosids</taxon>
        <taxon>fabids</taxon>
        <taxon>Malpighiales</taxon>
        <taxon>Euphorbiaceae</taxon>
        <taxon>Crotonoideae</taxon>
        <taxon>Jatropheae</taxon>
        <taxon>Jatropha</taxon>
    </lineage>
</organism>
<keyword evidence="2" id="KW-1185">Reference proteome</keyword>
<dbReference type="Proteomes" id="UP000027138">
    <property type="component" value="Unassembled WGS sequence"/>
</dbReference>
<dbReference type="EMBL" id="KK914463">
    <property type="protein sequence ID" value="KDP35892.1"/>
    <property type="molecule type" value="Genomic_DNA"/>
</dbReference>
<dbReference type="AlphaFoldDB" id="A0A067KIE7"/>
<evidence type="ECO:0000313" key="2">
    <source>
        <dbReference type="Proteomes" id="UP000027138"/>
    </source>
</evidence>